<evidence type="ECO:0000313" key="4">
    <source>
        <dbReference type="Proteomes" id="UP001589645"/>
    </source>
</evidence>
<reference evidence="3 4" key="1">
    <citation type="submission" date="2024-09" db="EMBL/GenBank/DDBJ databases">
        <authorList>
            <person name="Sun Q."/>
            <person name="Mori K."/>
        </authorList>
    </citation>
    <scope>NUCLEOTIDE SEQUENCE [LARGE SCALE GENOMIC DNA]</scope>
    <source>
        <strain evidence="3 4">CECT 8064</strain>
    </source>
</reference>
<gene>
    <name evidence="3" type="ORF">ACFFUV_18760</name>
</gene>
<dbReference type="InterPro" id="IPR052698">
    <property type="entry name" value="MoCofactor_Util/Proc"/>
</dbReference>
<keyword evidence="4" id="KW-1185">Reference proteome</keyword>
<accession>A0ABV5HTZ9</accession>
<dbReference type="Gene3D" id="3.40.50.720">
    <property type="entry name" value="NAD(P)-binding Rossmann-like Domain"/>
    <property type="match status" value="1"/>
</dbReference>
<feature type="domain" description="XdhC- CoxI" evidence="1">
    <location>
        <begin position="18"/>
        <end position="75"/>
    </location>
</feature>
<comment type="caution">
    <text evidence="3">The sequence shown here is derived from an EMBL/GenBank/DDBJ whole genome shotgun (WGS) entry which is preliminary data.</text>
</comment>
<dbReference type="Pfam" id="PF13478">
    <property type="entry name" value="XdhC_C"/>
    <property type="match status" value="1"/>
</dbReference>
<dbReference type="EMBL" id="JBHMEP010000008">
    <property type="protein sequence ID" value="MFB9137016.1"/>
    <property type="molecule type" value="Genomic_DNA"/>
</dbReference>
<dbReference type="Proteomes" id="UP001589645">
    <property type="component" value="Unassembled WGS sequence"/>
</dbReference>
<dbReference type="PANTHER" id="PTHR30388:SF6">
    <property type="entry name" value="XANTHINE DEHYDROGENASE SUBUNIT A-RELATED"/>
    <property type="match status" value="1"/>
</dbReference>
<name>A0ABV5HTZ9_9VIBR</name>
<organism evidence="3 4">
    <name type="scientific">Vibrio olivae</name>
    <dbReference type="NCBI Taxonomy" id="1243002"/>
    <lineage>
        <taxon>Bacteria</taxon>
        <taxon>Pseudomonadati</taxon>
        <taxon>Pseudomonadota</taxon>
        <taxon>Gammaproteobacteria</taxon>
        <taxon>Vibrionales</taxon>
        <taxon>Vibrionaceae</taxon>
        <taxon>Vibrio</taxon>
    </lineage>
</organism>
<sequence>MSGLSALVKAIHNDIGTGNEAVLATVVKVEGSAYRRPGARMVISQFGTQGAISGGCLESEVAKTAWWLTESGPVIRAYSTAEEDEDGDVALSFGLGCNGTVHVLFERVSLADNHLLVDTLSQVVDEDVPAVVATVINPGADTGLSIGQRLLKVKGEPAVGDFNQPELMPKLMQDLEVTMQGQRSSLHYYQLGDQQVEVFVEYVRPVPKLVICGAGYDAQPLAKTAKMLGWHVSVLDGRSHFANRQRFMEVDNILVTDVEQPFEYQSLFEGAAVVVMSHSLVQDAYWLQAALHSDPVYIGQLGPRDRTEKLLQQIEEQYGLLPALTKLHYPVGLDLGGDTPESVAIAILGEITANSYGRNGKSLKFRQDKIHDPDPVIRSQLTKQSLKSKLG</sequence>
<proteinExistence type="predicted"/>
<evidence type="ECO:0000259" key="1">
    <source>
        <dbReference type="Pfam" id="PF02625"/>
    </source>
</evidence>
<dbReference type="RefSeq" id="WP_390195818.1">
    <property type="nucleotide sequence ID" value="NZ_JBHMEP010000008.1"/>
</dbReference>
<feature type="domain" description="XdhC Rossmann" evidence="2">
    <location>
        <begin position="209"/>
        <end position="351"/>
    </location>
</feature>
<dbReference type="PANTHER" id="PTHR30388">
    <property type="entry name" value="ALDEHYDE OXIDOREDUCTASE MOLYBDENUM COFACTOR ASSEMBLY PROTEIN"/>
    <property type="match status" value="1"/>
</dbReference>
<evidence type="ECO:0000313" key="3">
    <source>
        <dbReference type="EMBL" id="MFB9137016.1"/>
    </source>
</evidence>
<dbReference type="InterPro" id="IPR027051">
    <property type="entry name" value="XdhC_Rossmann_dom"/>
</dbReference>
<dbReference type="InterPro" id="IPR003777">
    <property type="entry name" value="XdhC_CoxI"/>
</dbReference>
<protein>
    <submittedName>
        <fullName evidence="3">XdhC family protein</fullName>
    </submittedName>
</protein>
<dbReference type="Pfam" id="PF02625">
    <property type="entry name" value="XdhC_CoxI"/>
    <property type="match status" value="1"/>
</dbReference>
<evidence type="ECO:0000259" key="2">
    <source>
        <dbReference type="Pfam" id="PF13478"/>
    </source>
</evidence>